<comment type="caution">
    <text evidence="2">The sequence shown here is derived from an EMBL/GenBank/DDBJ whole genome shotgun (WGS) entry which is preliminary data.</text>
</comment>
<evidence type="ECO:0000259" key="1">
    <source>
        <dbReference type="PROSITE" id="PS51688"/>
    </source>
</evidence>
<proteinExistence type="predicted"/>
<dbReference type="AlphaFoldDB" id="A0A917A640"/>
<dbReference type="InterPro" id="IPR036388">
    <property type="entry name" value="WH-like_DNA-bd_sf"/>
</dbReference>
<protein>
    <recommendedName>
        <fullName evidence="1">Peptidase S74 domain-containing protein</fullName>
    </recommendedName>
</protein>
<keyword evidence="3" id="KW-1185">Reference proteome</keyword>
<dbReference type="Pfam" id="PF13884">
    <property type="entry name" value="Peptidase_S74"/>
    <property type="match status" value="1"/>
</dbReference>
<reference evidence="3" key="1">
    <citation type="journal article" date="2019" name="Int. J. Syst. Evol. Microbiol.">
        <title>The Global Catalogue of Microorganisms (GCM) 10K type strain sequencing project: providing services to taxonomists for standard genome sequencing and annotation.</title>
        <authorList>
            <consortium name="The Broad Institute Genomics Platform"/>
            <consortium name="The Broad Institute Genome Sequencing Center for Infectious Disease"/>
            <person name="Wu L."/>
            <person name="Ma J."/>
        </authorList>
    </citation>
    <scope>NUCLEOTIDE SEQUENCE [LARGE SCALE GENOMIC DNA]</scope>
    <source>
        <strain evidence="3">CGMCC 1.12664</strain>
    </source>
</reference>
<feature type="domain" description="Peptidase S74" evidence="1">
    <location>
        <begin position="790"/>
        <end position="940"/>
    </location>
</feature>
<accession>A0A917A640</accession>
<sequence>MQGLSEVSRMATLSTAPRFTVVTLASATAGPFDLSFRLFDADSVDVFVNSVPATNWTLSANFVDGFDDNASITFDAPLEIGDNIWIESNLNPSRASDYLDGPGLTAKLNIELARLWSATADNRRSIRNSVRFFQPLSPLKISPGKVLVGNLAGDALEFGPTVADLGAGAESAAASAAAAAVSEANAAADAASGRALLEATILAAVSAGAHIYADTTDGLASTSDGDIFMVADGLSIITYENDGGVAVEIGRTMPRRFPSLAAMVSAPGMVNGAYVSVDSGYNGEPESFLFDTGTSYTENGREVFDATGGVSGQFISTRHWFKTPLEFMMDPRVSTFFESAPTVSVSTRFRAGRFTYTMALDTATDHQWATAGGVKFYVDPETNGCRHVDALAPAKNGHLSEVIDRTDDYAKIQAIWAAGNIEFGVGHHYSTARLEYRSNQTILLPPHETGWIVFANDVTPAIRSKDGLAASRVHIENLWVTRGSSTDDRLAFNFDKTTLSTFLNCGNSNFRQGMSMNRVDASAVFFNYVHNYESRTCLIGIINENDGTSPNGNWFDKININDVGLWNLFVADRIGIKVGGYGNTWSRVRLGQSTENIGGSGFVFDVISGSNHVFGLYVEGTYEHSVENQSNNTLRKNMIIGFHLDSLYAGPIYDPYGTLSVVDADQSWWVKTDVEIGCNLRGETLTAWSEASIPAVHVRARDGVAAALFRMSTATTDIGGSRNFDIKLLGTGLTGTGFAPIAQIHMDSVHRLSIDKNGVLHPASDGGVDLGRSSHRFEDIFSQNGVSTTSDGRLKEQIEELDDVLMQVAATLKTLMKRWKWRSAVAEKGDDARWHFGWIAQEAIQVFTDAGLDWREYGVFTFDEWWEADVRTLPIYDMILEEQDDDEPDEVLVEPEVIVRMTFTTEAQALEATYDPETVQRCDRYGVRKDELLALVIAAS</sequence>
<dbReference type="Proteomes" id="UP000612855">
    <property type="component" value="Unassembled WGS sequence"/>
</dbReference>
<dbReference type="CDD" id="cd10144">
    <property type="entry name" value="Peptidase_S74_CIMCD"/>
    <property type="match status" value="1"/>
</dbReference>
<gene>
    <name evidence="2" type="ORF">GCM10011360_17410</name>
</gene>
<evidence type="ECO:0000313" key="3">
    <source>
        <dbReference type="Proteomes" id="UP000612855"/>
    </source>
</evidence>
<dbReference type="InterPro" id="IPR030392">
    <property type="entry name" value="S74_ICA"/>
</dbReference>
<dbReference type="EMBL" id="BMFJ01000001">
    <property type="protein sequence ID" value="GGE29873.1"/>
    <property type="molecule type" value="Genomic_DNA"/>
</dbReference>
<dbReference type="PROSITE" id="PS51688">
    <property type="entry name" value="ICA"/>
    <property type="match status" value="1"/>
</dbReference>
<dbReference type="Gene3D" id="1.10.10.10">
    <property type="entry name" value="Winged helix-like DNA-binding domain superfamily/Winged helix DNA-binding domain"/>
    <property type="match status" value="1"/>
</dbReference>
<organism evidence="2 3">
    <name type="scientific">Primorskyibacter flagellatus</name>
    <dbReference type="NCBI Taxonomy" id="1387277"/>
    <lineage>
        <taxon>Bacteria</taxon>
        <taxon>Pseudomonadati</taxon>
        <taxon>Pseudomonadota</taxon>
        <taxon>Alphaproteobacteria</taxon>
        <taxon>Rhodobacterales</taxon>
        <taxon>Roseobacteraceae</taxon>
        <taxon>Primorskyibacter</taxon>
    </lineage>
</organism>
<name>A0A917A640_9RHOB</name>
<evidence type="ECO:0000313" key="2">
    <source>
        <dbReference type="EMBL" id="GGE29873.1"/>
    </source>
</evidence>